<gene>
    <name evidence="1" type="ORF">LY89DRAFT_542659</name>
</gene>
<dbReference type="EMBL" id="KQ947437">
    <property type="protein sequence ID" value="KUJ08128.1"/>
    <property type="molecule type" value="Genomic_DNA"/>
</dbReference>
<reference evidence="1 2" key="1">
    <citation type="submission" date="2015-10" db="EMBL/GenBank/DDBJ databases">
        <title>Full genome of DAOMC 229536 Phialocephala scopiformis, a fungal endophyte of spruce producing the potent anti-insectan compound rugulosin.</title>
        <authorList>
            <consortium name="DOE Joint Genome Institute"/>
            <person name="Walker A.K."/>
            <person name="Frasz S.L."/>
            <person name="Seifert K.A."/>
            <person name="Miller J.D."/>
            <person name="Mondo S.J."/>
            <person name="Labutti K."/>
            <person name="Lipzen A."/>
            <person name="Dockter R."/>
            <person name="Kennedy M."/>
            <person name="Grigoriev I.V."/>
            <person name="Spatafora J.W."/>
        </authorList>
    </citation>
    <scope>NUCLEOTIDE SEQUENCE [LARGE SCALE GENOMIC DNA]</scope>
    <source>
        <strain evidence="1 2">CBS 120377</strain>
    </source>
</reference>
<dbReference type="Proteomes" id="UP000070700">
    <property type="component" value="Unassembled WGS sequence"/>
</dbReference>
<keyword evidence="2" id="KW-1185">Reference proteome</keyword>
<feature type="non-terminal residue" evidence="1">
    <location>
        <position position="1"/>
    </location>
</feature>
<feature type="non-terminal residue" evidence="1">
    <location>
        <position position="86"/>
    </location>
</feature>
<evidence type="ECO:0000313" key="2">
    <source>
        <dbReference type="Proteomes" id="UP000070700"/>
    </source>
</evidence>
<name>A0A132B6U1_MOLSC</name>
<proteinExistence type="predicted"/>
<sequence length="86" mass="9830">QTEEQKELMWGKGACIQLCEDAFNRSDAIMVRSCGVEKYCVLVATPVGVGLYRKEGFKVVKEMEFDLEMYTGGQGKGETKRWVMRR</sequence>
<dbReference type="KEGG" id="psco:LY89DRAFT_542659"/>
<organism evidence="1 2">
    <name type="scientific">Mollisia scopiformis</name>
    <name type="common">Conifer needle endophyte fungus</name>
    <name type="synonym">Phialocephala scopiformis</name>
    <dbReference type="NCBI Taxonomy" id="149040"/>
    <lineage>
        <taxon>Eukaryota</taxon>
        <taxon>Fungi</taxon>
        <taxon>Dikarya</taxon>
        <taxon>Ascomycota</taxon>
        <taxon>Pezizomycotina</taxon>
        <taxon>Leotiomycetes</taxon>
        <taxon>Helotiales</taxon>
        <taxon>Mollisiaceae</taxon>
        <taxon>Mollisia</taxon>
    </lineage>
</organism>
<protein>
    <recommendedName>
        <fullName evidence="3">N-acetyltransferase domain-containing protein</fullName>
    </recommendedName>
</protein>
<dbReference type="GeneID" id="28817924"/>
<dbReference type="OrthoDB" id="2832510at2759"/>
<evidence type="ECO:0008006" key="3">
    <source>
        <dbReference type="Google" id="ProtNLM"/>
    </source>
</evidence>
<dbReference type="AlphaFoldDB" id="A0A132B6U1"/>
<dbReference type="RefSeq" id="XP_018062483.1">
    <property type="nucleotide sequence ID" value="XM_018208198.1"/>
</dbReference>
<evidence type="ECO:0000313" key="1">
    <source>
        <dbReference type="EMBL" id="KUJ08128.1"/>
    </source>
</evidence>
<dbReference type="Gene3D" id="3.40.630.30">
    <property type="match status" value="1"/>
</dbReference>
<dbReference type="InParanoid" id="A0A132B6U1"/>
<accession>A0A132B6U1</accession>